<dbReference type="EMBL" id="KB320619">
    <property type="protein sequence ID" value="ELW67282.1"/>
    <property type="molecule type" value="Genomic_DNA"/>
</dbReference>
<dbReference type="InParanoid" id="L9L1L2"/>
<reference evidence="2" key="1">
    <citation type="submission" date="2012-07" db="EMBL/GenBank/DDBJ databases">
        <title>Genome of the Chinese tree shrew, a rising model animal genetically related to primates.</title>
        <authorList>
            <person name="Zhang G."/>
            <person name="Fan Y."/>
            <person name="Yao Y."/>
            <person name="Huang Z."/>
        </authorList>
    </citation>
    <scope>NUCLEOTIDE SEQUENCE [LARGE SCALE GENOMIC DNA]</scope>
</reference>
<reference evidence="2" key="2">
    <citation type="journal article" date="2013" name="Nat. Commun.">
        <title>Genome of the Chinese tree shrew.</title>
        <authorList>
            <person name="Fan Y."/>
            <person name="Huang Z.Y."/>
            <person name="Cao C.C."/>
            <person name="Chen C.S."/>
            <person name="Chen Y.X."/>
            <person name="Fan D.D."/>
            <person name="He J."/>
            <person name="Hou H.L."/>
            <person name="Hu L."/>
            <person name="Hu X.T."/>
            <person name="Jiang X.T."/>
            <person name="Lai R."/>
            <person name="Lang Y.S."/>
            <person name="Liang B."/>
            <person name="Liao S.G."/>
            <person name="Mu D."/>
            <person name="Ma Y.Y."/>
            <person name="Niu Y.Y."/>
            <person name="Sun X.Q."/>
            <person name="Xia J.Q."/>
            <person name="Xiao J."/>
            <person name="Xiong Z.Q."/>
            <person name="Xu L."/>
            <person name="Yang L."/>
            <person name="Zhang Y."/>
            <person name="Zhao W."/>
            <person name="Zhao X.D."/>
            <person name="Zheng Y.T."/>
            <person name="Zhou J.M."/>
            <person name="Zhu Y.B."/>
            <person name="Zhang G.J."/>
            <person name="Wang J."/>
            <person name="Yao Y.G."/>
        </authorList>
    </citation>
    <scope>NUCLEOTIDE SEQUENCE [LARGE SCALE GENOMIC DNA]</scope>
</reference>
<dbReference type="AlphaFoldDB" id="L9L1L2"/>
<sequence length="108" mass="11246">MSAFHIVTDEEANHSSNSNLPGAASSLCSNPTLVKNTLGGAFGGPGTCTGKGSLSPTYDGTDPNPHFRHFTACMIDTVLYVHFNTVVSKEIKLTGVSVVNSCTDLDLG</sequence>
<accession>L9L1L2</accession>
<keyword evidence="2" id="KW-1185">Reference proteome</keyword>
<dbReference type="Proteomes" id="UP000011518">
    <property type="component" value="Unassembled WGS sequence"/>
</dbReference>
<name>L9L1L2_TUPCH</name>
<evidence type="ECO:0000313" key="1">
    <source>
        <dbReference type="EMBL" id="ELW67282.1"/>
    </source>
</evidence>
<proteinExistence type="predicted"/>
<gene>
    <name evidence="1" type="ORF">TREES_T100016904</name>
</gene>
<organism evidence="1 2">
    <name type="scientific">Tupaia chinensis</name>
    <name type="common">Chinese tree shrew</name>
    <name type="synonym">Tupaia belangeri chinensis</name>
    <dbReference type="NCBI Taxonomy" id="246437"/>
    <lineage>
        <taxon>Eukaryota</taxon>
        <taxon>Metazoa</taxon>
        <taxon>Chordata</taxon>
        <taxon>Craniata</taxon>
        <taxon>Vertebrata</taxon>
        <taxon>Euteleostomi</taxon>
        <taxon>Mammalia</taxon>
        <taxon>Eutheria</taxon>
        <taxon>Euarchontoglires</taxon>
        <taxon>Scandentia</taxon>
        <taxon>Tupaiidae</taxon>
        <taxon>Tupaia</taxon>
    </lineage>
</organism>
<evidence type="ECO:0000313" key="2">
    <source>
        <dbReference type="Proteomes" id="UP000011518"/>
    </source>
</evidence>
<protein>
    <submittedName>
        <fullName evidence="1">Uncharacterized protein</fullName>
    </submittedName>
</protein>